<proteinExistence type="predicted"/>
<protein>
    <submittedName>
        <fullName evidence="1">Uncharacterized protein</fullName>
    </submittedName>
</protein>
<keyword evidence="2" id="KW-1185">Reference proteome</keyword>
<accession>A0A444ZDA7</accession>
<sequence>MPSILFVALQAIALTVVSIGVAVATVTDLQFHFFGACVALAWIVLSATDVENTTYYIDFPGRYDALLRPSGIAKIQTLILISWGRKALRKMIEPFCLKQGLHDHHQQNSMDHQQGLHIHEELIDFLKETRLESSAAATRNASTKLLGVLHRFVGPGSKVFPVQILKGSLLMLSLHCSGLLILSMRRIHEVCSPKRSVKTSDSSSLVAAGGLDSLPREDISGKITSTLLKNLESPSGKFD</sequence>
<gene>
    <name evidence="1" type="ORF">Ahy_B04g069702</name>
</gene>
<dbReference type="STRING" id="3818.A0A444ZDA7"/>
<name>A0A444ZDA7_ARAHY</name>
<organism evidence="1 2">
    <name type="scientific">Arachis hypogaea</name>
    <name type="common">Peanut</name>
    <dbReference type="NCBI Taxonomy" id="3818"/>
    <lineage>
        <taxon>Eukaryota</taxon>
        <taxon>Viridiplantae</taxon>
        <taxon>Streptophyta</taxon>
        <taxon>Embryophyta</taxon>
        <taxon>Tracheophyta</taxon>
        <taxon>Spermatophyta</taxon>
        <taxon>Magnoliopsida</taxon>
        <taxon>eudicotyledons</taxon>
        <taxon>Gunneridae</taxon>
        <taxon>Pentapetalae</taxon>
        <taxon>rosids</taxon>
        <taxon>fabids</taxon>
        <taxon>Fabales</taxon>
        <taxon>Fabaceae</taxon>
        <taxon>Papilionoideae</taxon>
        <taxon>50 kb inversion clade</taxon>
        <taxon>dalbergioids sensu lato</taxon>
        <taxon>Dalbergieae</taxon>
        <taxon>Pterocarpus clade</taxon>
        <taxon>Arachis</taxon>
    </lineage>
</organism>
<evidence type="ECO:0000313" key="1">
    <source>
        <dbReference type="EMBL" id="RYR12162.1"/>
    </source>
</evidence>
<dbReference type="AlphaFoldDB" id="A0A444ZDA7"/>
<comment type="caution">
    <text evidence="1">The sequence shown here is derived from an EMBL/GenBank/DDBJ whole genome shotgun (WGS) entry which is preliminary data.</text>
</comment>
<dbReference type="EMBL" id="SDMP01000014">
    <property type="protein sequence ID" value="RYR12162.1"/>
    <property type="molecule type" value="Genomic_DNA"/>
</dbReference>
<evidence type="ECO:0000313" key="2">
    <source>
        <dbReference type="Proteomes" id="UP000289738"/>
    </source>
</evidence>
<reference evidence="1 2" key="1">
    <citation type="submission" date="2019-01" db="EMBL/GenBank/DDBJ databases">
        <title>Sequencing of cultivated peanut Arachis hypogaea provides insights into genome evolution and oil improvement.</title>
        <authorList>
            <person name="Chen X."/>
        </authorList>
    </citation>
    <scope>NUCLEOTIDE SEQUENCE [LARGE SCALE GENOMIC DNA]</scope>
    <source>
        <strain evidence="2">cv. Fuhuasheng</strain>
        <tissue evidence="1">Leaves</tissue>
    </source>
</reference>
<dbReference type="Proteomes" id="UP000289738">
    <property type="component" value="Chromosome B04"/>
</dbReference>